<proteinExistence type="predicted"/>
<dbReference type="PANTHER" id="PTHR12302">
    <property type="entry name" value="EBNA2 BINDING PROTEIN P100"/>
    <property type="match status" value="1"/>
</dbReference>
<keyword evidence="6" id="KW-1185">Reference proteome</keyword>
<reference evidence="5 6" key="1">
    <citation type="journal article" date="2023" name="Proc. Natl. Acad. Sci. U.S.A.">
        <title>Bacterial tolerance to host-exuded specialized metabolites structures the maize root microbiome.</title>
        <authorList>
            <person name="Thoenen L."/>
            <person name="Giroud C."/>
            <person name="Kreuzer M."/>
            <person name="Waelchli J."/>
            <person name="Gfeller V."/>
            <person name="Deslandes-Herold G."/>
            <person name="Mateo P."/>
            <person name="Robert C.A.M."/>
            <person name="Ahrens C.H."/>
            <person name="Rubio-Somoza I."/>
            <person name="Bruggmann R."/>
            <person name="Erb M."/>
            <person name="Schlaeppi K."/>
        </authorList>
    </citation>
    <scope>NUCLEOTIDE SEQUENCE [LARGE SCALE GENOMIC DNA]</scope>
    <source>
        <strain evidence="5 6">LBA1-1-1.1</strain>
    </source>
</reference>
<dbReference type="Gene3D" id="2.40.50.90">
    <property type="match status" value="1"/>
</dbReference>
<feature type="domain" description="TNase-like" evidence="4">
    <location>
        <begin position="15"/>
        <end position="149"/>
    </location>
</feature>
<dbReference type="SMART" id="SM00318">
    <property type="entry name" value="SNc"/>
    <property type="match status" value="1"/>
</dbReference>
<dbReference type="EMBL" id="JBEGIE010000075">
    <property type="protein sequence ID" value="MEV4914290.1"/>
    <property type="molecule type" value="Genomic_DNA"/>
</dbReference>
<evidence type="ECO:0000256" key="2">
    <source>
        <dbReference type="ARBA" id="ARBA00022759"/>
    </source>
</evidence>
<dbReference type="InterPro" id="IPR035437">
    <property type="entry name" value="SNase_OB-fold_sf"/>
</dbReference>
<protein>
    <submittedName>
        <fullName evidence="5">Thermonuclease family protein</fullName>
    </submittedName>
</protein>
<dbReference type="PROSITE" id="PS50830">
    <property type="entry name" value="TNASE_3"/>
    <property type="match status" value="1"/>
</dbReference>
<evidence type="ECO:0000313" key="6">
    <source>
        <dbReference type="Proteomes" id="UP001552502"/>
    </source>
</evidence>
<evidence type="ECO:0000256" key="1">
    <source>
        <dbReference type="ARBA" id="ARBA00022722"/>
    </source>
</evidence>
<gene>
    <name evidence="5" type="ORF">MRBLBA1_005255</name>
</gene>
<comment type="caution">
    <text evidence="5">The sequence shown here is derived from an EMBL/GenBank/DDBJ whole genome shotgun (WGS) entry which is preliminary data.</text>
</comment>
<dbReference type="PANTHER" id="PTHR12302:SF3">
    <property type="entry name" value="SERINE_THREONINE-PROTEIN KINASE 31"/>
    <property type="match status" value="1"/>
</dbReference>
<keyword evidence="1" id="KW-0540">Nuclease</keyword>
<sequence>MKPVSGESKKQNANRIIKATILEHIDGDTLRVKLANGKVEVVRFLCIDTPEVHHPRLGLQPFGLEGAAFTAKYAPVGKEVELEMDVGERDKLTRLVVYVWGEGQPLNRMLVERGLARVAYIYQPNTKYVDYLEKKQKKAQKEKRGIWSVEDYATSKGYDASKIKEK</sequence>
<dbReference type="SUPFAM" id="SSF50199">
    <property type="entry name" value="Staphylococcal nuclease"/>
    <property type="match status" value="1"/>
</dbReference>
<evidence type="ECO:0000259" key="4">
    <source>
        <dbReference type="PROSITE" id="PS50830"/>
    </source>
</evidence>
<organism evidence="5 6">
    <name type="scientific">Bacillus proteolyticus</name>
    <dbReference type="NCBI Taxonomy" id="2026192"/>
    <lineage>
        <taxon>Bacteria</taxon>
        <taxon>Bacillati</taxon>
        <taxon>Bacillota</taxon>
        <taxon>Bacilli</taxon>
        <taxon>Bacillales</taxon>
        <taxon>Bacillaceae</taxon>
        <taxon>Bacillus</taxon>
        <taxon>Bacillus cereus group</taxon>
    </lineage>
</organism>
<evidence type="ECO:0000256" key="3">
    <source>
        <dbReference type="ARBA" id="ARBA00022801"/>
    </source>
</evidence>
<dbReference type="InterPro" id="IPR016071">
    <property type="entry name" value="Staphylococal_nuclease_OB-fold"/>
</dbReference>
<dbReference type="Pfam" id="PF00565">
    <property type="entry name" value="SNase"/>
    <property type="match status" value="1"/>
</dbReference>
<accession>A0ABV3IJ16</accession>
<name>A0ABV3IJ16_9BACI</name>
<keyword evidence="2" id="KW-0255">Endonuclease</keyword>
<evidence type="ECO:0000313" key="5">
    <source>
        <dbReference type="EMBL" id="MEV4914290.1"/>
    </source>
</evidence>
<keyword evidence="3" id="KW-0378">Hydrolase</keyword>
<dbReference type="Proteomes" id="UP001552502">
    <property type="component" value="Unassembled WGS sequence"/>
</dbReference>